<name>A0A0A9FDF1_ARUDO</name>
<protein>
    <submittedName>
        <fullName evidence="1">Uncharacterized protein</fullName>
    </submittedName>
</protein>
<organism evidence="1">
    <name type="scientific">Arundo donax</name>
    <name type="common">Giant reed</name>
    <name type="synonym">Donax arundinaceus</name>
    <dbReference type="NCBI Taxonomy" id="35708"/>
    <lineage>
        <taxon>Eukaryota</taxon>
        <taxon>Viridiplantae</taxon>
        <taxon>Streptophyta</taxon>
        <taxon>Embryophyta</taxon>
        <taxon>Tracheophyta</taxon>
        <taxon>Spermatophyta</taxon>
        <taxon>Magnoliopsida</taxon>
        <taxon>Liliopsida</taxon>
        <taxon>Poales</taxon>
        <taxon>Poaceae</taxon>
        <taxon>PACMAD clade</taxon>
        <taxon>Arundinoideae</taxon>
        <taxon>Arundineae</taxon>
        <taxon>Arundo</taxon>
    </lineage>
</organism>
<dbReference type="AlphaFoldDB" id="A0A0A9FDF1"/>
<sequence>MRHLPGFPLEGNYNLSLHCQCNRNLKGWRETSGCNYHLKIWRENQTEGCRQEGEQN</sequence>
<dbReference type="EMBL" id="GBRH01187504">
    <property type="protein sequence ID" value="JAE10392.1"/>
    <property type="molecule type" value="Transcribed_RNA"/>
</dbReference>
<reference evidence="1" key="1">
    <citation type="submission" date="2014-09" db="EMBL/GenBank/DDBJ databases">
        <authorList>
            <person name="Magalhaes I.L.F."/>
            <person name="Oliveira U."/>
            <person name="Santos F.R."/>
            <person name="Vidigal T.H.D.A."/>
            <person name="Brescovit A.D."/>
            <person name="Santos A.J."/>
        </authorList>
    </citation>
    <scope>NUCLEOTIDE SEQUENCE</scope>
    <source>
        <tissue evidence="1">Shoot tissue taken approximately 20 cm above the soil surface</tissue>
    </source>
</reference>
<evidence type="ECO:0000313" key="1">
    <source>
        <dbReference type="EMBL" id="JAE10392.1"/>
    </source>
</evidence>
<reference evidence="1" key="2">
    <citation type="journal article" date="2015" name="Data Brief">
        <title>Shoot transcriptome of the giant reed, Arundo donax.</title>
        <authorList>
            <person name="Barrero R.A."/>
            <person name="Guerrero F.D."/>
            <person name="Moolhuijzen P."/>
            <person name="Goolsby J.A."/>
            <person name="Tidwell J."/>
            <person name="Bellgard S.E."/>
            <person name="Bellgard M.I."/>
        </authorList>
    </citation>
    <scope>NUCLEOTIDE SEQUENCE</scope>
    <source>
        <tissue evidence="1">Shoot tissue taken approximately 20 cm above the soil surface</tissue>
    </source>
</reference>
<accession>A0A0A9FDF1</accession>
<proteinExistence type="predicted"/>